<name>A0A3S0T504_9HYPH</name>
<evidence type="ECO:0000313" key="2">
    <source>
        <dbReference type="EMBL" id="RUM24464.1"/>
    </source>
</evidence>
<dbReference type="AlphaFoldDB" id="A0A3S0T504"/>
<evidence type="ECO:0000313" key="3">
    <source>
        <dbReference type="Proteomes" id="UP000278823"/>
    </source>
</evidence>
<feature type="domain" description="DUF7677" evidence="1">
    <location>
        <begin position="12"/>
        <end position="104"/>
    </location>
</feature>
<reference evidence="3" key="1">
    <citation type="submission" date="2018-11" db="EMBL/GenBank/DDBJ databases">
        <title>Rhizobium chutanense sp. nov., isolated from root nodules of Phaseolus vulgaris in China.</title>
        <authorList>
            <person name="Huo Y."/>
        </authorList>
    </citation>
    <scope>NUCLEOTIDE SEQUENCE [LARGE SCALE GENOMIC DNA]</scope>
    <source>
        <strain evidence="3">CCBAU 65647</strain>
    </source>
</reference>
<gene>
    <name evidence="2" type="ORF">EFQ99_16940</name>
</gene>
<dbReference type="EMBL" id="RJTH01000005">
    <property type="protein sequence ID" value="RUM24464.1"/>
    <property type="molecule type" value="Genomic_DNA"/>
</dbReference>
<dbReference type="InterPro" id="IPR056094">
    <property type="entry name" value="DUF7677"/>
</dbReference>
<keyword evidence="3" id="KW-1185">Reference proteome</keyword>
<sequence>MQGAAPHRMHPDLRGVLARFSLWIANGTVGYPLLDGIDYSKVLHEPSAMEMVYTVFTNNLELNEEGAPLNARYCEERAAQWLRAYCDPTYVVEPPFGEDECDGHWPPVLANAPGWRSGKIV</sequence>
<accession>A0A3S0T504</accession>
<dbReference type="OrthoDB" id="670500at2"/>
<dbReference type="Proteomes" id="UP000278823">
    <property type="component" value="Unassembled WGS sequence"/>
</dbReference>
<evidence type="ECO:0000259" key="1">
    <source>
        <dbReference type="Pfam" id="PF24725"/>
    </source>
</evidence>
<organism evidence="2 3">
    <name type="scientific">Rhizobium vallis</name>
    <dbReference type="NCBI Taxonomy" id="634290"/>
    <lineage>
        <taxon>Bacteria</taxon>
        <taxon>Pseudomonadati</taxon>
        <taxon>Pseudomonadota</taxon>
        <taxon>Alphaproteobacteria</taxon>
        <taxon>Hyphomicrobiales</taxon>
        <taxon>Rhizobiaceae</taxon>
        <taxon>Rhizobium/Agrobacterium group</taxon>
        <taxon>Rhizobium</taxon>
    </lineage>
</organism>
<proteinExistence type="predicted"/>
<protein>
    <recommendedName>
        <fullName evidence="1">DUF7677 domain-containing protein</fullName>
    </recommendedName>
</protein>
<dbReference type="Pfam" id="PF24725">
    <property type="entry name" value="DUF7677"/>
    <property type="match status" value="1"/>
</dbReference>
<comment type="caution">
    <text evidence="2">The sequence shown here is derived from an EMBL/GenBank/DDBJ whole genome shotgun (WGS) entry which is preliminary data.</text>
</comment>